<accession>A0A9Q6ZFW1</accession>
<proteinExistence type="predicted"/>
<name>A0A9Q6ZFW1_MYROD</name>
<sequence length="98" mass="11496">MVQTNIEKNRLIKVLSQANNDLVASKEKLKSAYSALLFAQKSFEADQLKYEYGKISLTELLLTQKDYFNSQGELIKAKYEYVYNKGVIRFYRTSIFFF</sequence>
<dbReference type="Gene3D" id="1.20.1600.10">
    <property type="entry name" value="Outer membrane efflux proteins (OEP)"/>
    <property type="match status" value="1"/>
</dbReference>
<reference evidence="1 2" key="1">
    <citation type="submission" date="2021-01" db="EMBL/GenBank/DDBJ databases">
        <title>FDA dAtabase for Regulatory Grade micrObial Sequences (FDA-ARGOS): Supporting development and validation of Infectious Disease Dx tests.</title>
        <authorList>
            <person name="Sproer C."/>
            <person name="Gronow S."/>
            <person name="Severitt S."/>
            <person name="Schroder I."/>
            <person name="Tallon L."/>
            <person name="Sadzewicz L."/>
            <person name="Zhao X."/>
            <person name="Boylan J."/>
            <person name="Ott S."/>
            <person name="Bowen H."/>
            <person name="Vavikolanu K."/>
            <person name="Mehta A."/>
            <person name="Aluvathingal J."/>
            <person name="Nadendla S."/>
            <person name="Lowell S."/>
            <person name="Myers T."/>
            <person name="Yan Y."/>
            <person name="Sichtig H."/>
        </authorList>
    </citation>
    <scope>NUCLEOTIDE SEQUENCE [LARGE SCALE GENOMIC DNA]</scope>
    <source>
        <strain evidence="1 2">FDAARGOS_1131</strain>
    </source>
</reference>
<dbReference type="RefSeq" id="WP_081474119.1">
    <property type="nucleotide sequence ID" value="NZ_CP068108.1"/>
</dbReference>
<evidence type="ECO:0000313" key="2">
    <source>
        <dbReference type="Proteomes" id="UP000596202"/>
    </source>
</evidence>
<dbReference type="OrthoDB" id="9811587at2"/>
<dbReference type="GeneID" id="93526319"/>
<dbReference type="Proteomes" id="UP000596202">
    <property type="component" value="Chromosome"/>
</dbReference>
<dbReference type="AlphaFoldDB" id="A0A9Q6ZFW1"/>
<dbReference type="SUPFAM" id="SSF56954">
    <property type="entry name" value="Outer membrane efflux proteins (OEP)"/>
    <property type="match status" value="1"/>
</dbReference>
<organism evidence="1 2">
    <name type="scientific">Myroides odoratus</name>
    <name type="common">Flavobacterium odoratum</name>
    <dbReference type="NCBI Taxonomy" id="256"/>
    <lineage>
        <taxon>Bacteria</taxon>
        <taxon>Pseudomonadati</taxon>
        <taxon>Bacteroidota</taxon>
        <taxon>Flavobacteriia</taxon>
        <taxon>Flavobacteriales</taxon>
        <taxon>Flavobacteriaceae</taxon>
        <taxon>Myroides</taxon>
    </lineage>
</organism>
<gene>
    <name evidence="1" type="ORF">I6I88_01575</name>
</gene>
<protein>
    <submittedName>
        <fullName evidence="1">TolC family protein</fullName>
    </submittedName>
</protein>
<dbReference type="EMBL" id="CP068108">
    <property type="protein sequence ID" value="QQU01956.1"/>
    <property type="molecule type" value="Genomic_DNA"/>
</dbReference>
<dbReference type="GO" id="GO:0015562">
    <property type="term" value="F:efflux transmembrane transporter activity"/>
    <property type="evidence" value="ECO:0007669"/>
    <property type="project" value="InterPro"/>
</dbReference>
<evidence type="ECO:0000313" key="1">
    <source>
        <dbReference type="EMBL" id="QQU01956.1"/>
    </source>
</evidence>